<gene>
    <name evidence="7" type="ORF">BKA15_001780</name>
</gene>
<evidence type="ECO:0000313" key="7">
    <source>
        <dbReference type="EMBL" id="NYE70451.1"/>
    </source>
</evidence>
<keyword evidence="3 6" id="KW-1133">Transmembrane helix</keyword>
<evidence type="ECO:0000313" key="8">
    <source>
        <dbReference type="Proteomes" id="UP000569914"/>
    </source>
</evidence>
<reference evidence="7 8" key="1">
    <citation type="submission" date="2020-07" db="EMBL/GenBank/DDBJ databases">
        <title>Sequencing the genomes of 1000 actinobacteria strains.</title>
        <authorList>
            <person name="Klenk H.-P."/>
        </authorList>
    </citation>
    <scope>NUCLEOTIDE SEQUENCE [LARGE SCALE GENOMIC DNA]</scope>
    <source>
        <strain evidence="7 8">DSM 22083</strain>
    </source>
</reference>
<dbReference type="InterPro" id="IPR032808">
    <property type="entry name" value="DoxX"/>
</dbReference>
<comment type="caution">
    <text evidence="7">The sequence shown here is derived from an EMBL/GenBank/DDBJ whole genome shotgun (WGS) entry which is preliminary data.</text>
</comment>
<proteinExistence type="predicted"/>
<comment type="subcellular location">
    <subcellularLocation>
        <location evidence="1">Membrane</location>
        <topology evidence="1">Multi-pass membrane protein</topology>
    </subcellularLocation>
</comment>
<evidence type="ECO:0000256" key="1">
    <source>
        <dbReference type="ARBA" id="ARBA00004141"/>
    </source>
</evidence>
<protein>
    <submittedName>
        <fullName evidence="7">Putative membrane protein</fullName>
    </submittedName>
</protein>
<dbReference type="Proteomes" id="UP000569914">
    <property type="component" value="Unassembled WGS sequence"/>
</dbReference>
<feature type="transmembrane region" description="Helical" evidence="6">
    <location>
        <begin position="32"/>
        <end position="51"/>
    </location>
</feature>
<evidence type="ECO:0000256" key="6">
    <source>
        <dbReference type="SAM" id="Phobius"/>
    </source>
</evidence>
<dbReference type="AlphaFoldDB" id="A0A7Y9I527"/>
<dbReference type="PANTHER" id="PTHR36974">
    <property type="entry name" value="MEMBRANE PROTEIN-RELATED"/>
    <property type="match status" value="1"/>
</dbReference>
<evidence type="ECO:0000256" key="2">
    <source>
        <dbReference type="ARBA" id="ARBA00022692"/>
    </source>
</evidence>
<dbReference type="Pfam" id="PF07681">
    <property type="entry name" value="DoxX"/>
    <property type="match status" value="1"/>
</dbReference>
<feature type="transmembrane region" description="Helical" evidence="6">
    <location>
        <begin position="92"/>
        <end position="116"/>
    </location>
</feature>
<keyword evidence="4 6" id="KW-0472">Membrane</keyword>
<name>A0A7Y9I527_9ACTN</name>
<accession>A0A7Y9I527</accession>
<feature type="transmembrane region" description="Helical" evidence="6">
    <location>
        <begin position="128"/>
        <end position="144"/>
    </location>
</feature>
<feature type="transmembrane region" description="Helical" evidence="6">
    <location>
        <begin position="6"/>
        <end position="25"/>
    </location>
</feature>
<dbReference type="RefSeq" id="WP_179749913.1">
    <property type="nucleotide sequence ID" value="NZ_JACCBU010000001.1"/>
</dbReference>
<keyword evidence="2 6" id="KW-0812">Transmembrane</keyword>
<evidence type="ECO:0000256" key="4">
    <source>
        <dbReference type="ARBA" id="ARBA00023136"/>
    </source>
</evidence>
<feature type="transmembrane region" description="Helical" evidence="6">
    <location>
        <begin position="66"/>
        <end position="85"/>
    </location>
</feature>
<sequence length="172" mass="17818">MEPFIALVAVTAILLLLGGVGVRPLRRWPVPLRGGLAAMFVLTGVSHFVGMREELISYVPPGLPEPALLITITGVLELAGAAGLLIRRTAPLAAGCLAALLITMFPANLYAALAGIATDPLSQPVPRTLFQLVFVAAAVAVVIAERRATAATRPTPPPPAPATPGQLAGRRR</sequence>
<evidence type="ECO:0000256" key="5">
    <source>
        <dbReference type="SAM" id="MobiDB-lite"/>
    </source>
</evidence>
<organism evidence="7 8">
    <name type="scientific">Microlunatus parietis</name>
    <dbReference type="NCBI Taxonomy" id="682979"/>
    <lineage>
        <taxon>Bacteria</taxon>
        <taxon>Bacillati</taxon>
        <taxon>Actinomycetota</taxon>
        <taxon>Actinomycetes</taxon>
        <taxon>Propionibacteriales</taxon>
        <taxon>Propionibacteriaceae</taxon>
        <taxon>Microlunatus</taxon>
    </lineage>
</organism>
<keyword evidence="8" id="KW-1185">Reference proteome</keyword>
<feature type="region of interest" description="Disordered" evidence="5">
    <location>
        <begin position="150"/>
        <end position="172"/>
    </location>
</feature>
<dbReference type="PANTHER" id="PTHR36974:SF1">
    <property type="entry name" value="DOXX FAMILY MEMBRANE PROTEIN"/>
    <property type="match status" value="1"/>
</dbReference>
<dbReference type="EMBL" id="JACCBU010000001">
    <property type="protein sequence ID" value="NYE70451.1"/>
    <property type="molecule type" value="Genomic_DNA"/>
</dbReference>
<evidence type="ECO:0000256" key="3">
    <source>
        <dbReference type="ARBA" id="ARBA00022989"/>
    </source>
</evidence>